<evidence type="ECO:0000259" key="2">
    <source>
        <dbReference type="Pfam" id="PF13360"/>
    </source>
</evidence>
<dbReference type="InterPro" id="IPR015943">
    <property type="entry name" value="WD40/YVTN_repeat-like_dom_sf"/>
</dbReference>
<evidence type="ECO:0000313" key="4">
    <source>
        <dbReference type="Proteomes" id="UP000199400"/>
    </source>
</evidence>
<dbReference type="Gene3D" id="2.130.10.10">
    <property type="entry name" value="YVTN repeat-like/Quinoprotein amine dehydrogenase"/>
    <property type="match status" value="1"/>
</dbReference>
<dbReference type="Pfam" id="PF13360">
    <property type="entry name" value="PQQ_2"/>
    <property type="match status" value="1"/>
</dbReference>
<keyword evidence="4" id="KW-1185">Reference proteome</keyword>
<dbReference type="InterPro" id="IPR002372">
    <property type="entry name" value="PQQ_rpt_dom"/>
</dbReference>
<feature type="compositionally biased region" description="Low complexity" evidence="1">
    <location>
        <begin position="388"/>
        <end position="451"/>
    </location>
</feature>
<dbReference type="InterPro" id="IPR011047">
    <property type="entry name" value="Quinoprotein_ADH-like_sf"/>
</dbReference>
<dbReference type="OrthoDB" id="4824484at2"/>
<feature type="compositionally biased region" description="Basic and acidic residues" evidence="1">
    <location>
        <begin position="353"/>
        <end position="363"/>
    </location>
</feature>
<name>A0A1I1YFF8_9BACT</name>
<dbReference type="Proteomes" id="UP000199400">
    <property type="component" value="Unassembled WGS sequence"/>
</dbReference>
<sequence>MPNKPSSLHAVARLDCALHTPRHVDAGALYWSSDDFRFAAASLAGERLWDVEVEDGSRLVGIFDRQPVVLTSRLAPPFALALVFLDPASGREARRVAAPKDTAEAAYCDGVFAFLTASKRLGPTNRLVLADAATGKFRTVVEGGLATGLTAIAGGFLCSLDHAVRAYDPKGRLLWTTDKVVSVSWDTVLATDLGGKLARLRPEDGAPLWSFTFKGAEARSLVQVHAGADAVAVLEPRLGELALLDLATGALRWRTRRVAASTHAPPLVTPDAVVALSAKQAREGWPALAAFALIDGSPRGELPNRHGFNLSGGLVAGEVCVLGQEDGTALHIVRVPAQVGVEATRAGVSATAEEPRPAPERVAGKQGGTSGRAPAGNVARATERRAAAAKTPAAKKPPARAAATKTPAAQKPPARAAAAKTPAAQKPPERAAAANKPAAQKPPARAAAAKKSAAKKTPARAASTKKTPASARPISGRPA</sequence>
<organism evidence="3 4">
    <name type="scientific">Nannocystis exedens</name>
    <dbReference type="NCBI Taxonomy" id="54"/>
    <lineage>
        <taxon>Bacteria</taxon>
        <taxon>Pseudomonadati</taxon>
        <taxon>Myxococcota</taxon>
        <taxon>Polyangia</taxon>
        <taxon>Nannocystales</taxon>
        <taxon>Nannocystaceae</taxon>
        <taxon>Nannocystis</taxon>
    </lineage>
</organism>
<feature type="domain" description="Pyrrolo-quinoline quinone repeat" evidence="2">
    <location>
        <begin position="195"/>
        <end position="280"/>
    </location>
</feature>
<dbReference type="AlphaFoldDB" id="A0A1I1YFF8"/>
<dbReference type="SUPFAM" id="SSF50998">
    <property type="entry name" value="Quinoprotein alcohol dehydrogenase-like"/>
    <property type="match status" value="1"/>
</dbReference>
<protein>
    <submittedName>
        <fullName evidence="3">PQQ-like domain-containing protein</fullName>
    </submittedName>
</protein>
<feature type="region of interest" description="Disordered" evidence="1">
    <location>
        <begin position="346"/>
        <end position="479"/>
    </location>
</feature>
<gene>
    <name evidence="3" type="ORF">SAMN02745121_03283</name>
</gene>
<evidence type="ECO:0000256" key="1">
    <source>
        <dbReference type="SAM" id="MobiDB-lite"/>
    </source>
</evidence>
<feature type="compositionally biased region" description="Low complexity" evidence="1">
    <location>
        <begin position="459"/>
        <end position="471"/>
    </location>
</feature>
<dbReference type="EMBL" id="FOMX01000009">
    <property type="protein sequence ID" value="SFE16680.1"/>
    <property type="molecule type" value="Genomic_DNA"/>
</dbReference>
<evidence type="ECO:0000313" key="3">
    <source>
        <dbReference type="EMBL" id="SFE16680.1"/>
    </source>
</evidence>
<accession>A0A1I1YFF8</accession>
<reference evidence="4" key="1">
    <citation type="submission" date="2016-10" db="EMBL/GenBank/DDBJ databases">
        <authorList>
            <person name="Varghese N."/>
            <person name="Submissions S."/>
        </authorList>
    </citation>
    <scope>NUCLEOTIDE SEQUENCE [LARGE SCALE GENOMIC DNA]</scope>
    <source>
        <strain evidence="4">ATCC 25963</strain>
    </source>
</reference>
<proteinExistence type="predicted"/>